<evidence type="ECO:0008006" key="4">
    <source>
        <dbReference type="Google" id="ProtNLM"/>
    </source>
</evidence>
<proteinExistence type="predicted"/>
<dbReference type="InterPro" id="IPR011042">
    <property type="entry name" value="6-blade_b-propeller_TolB-like"/>
</dbReference>
<dbReference type="Gene3D" id="2.120.10.30">
    <property type="entry name" value="TolB, C-terminal domain"/>
    <property type="match status" value="1"/>
</dbReference>
<reference evidence="2 3" key="1">
    <citation type="journal article" date="2019" name="Int. J. Syst. Evol. Microbiol.">
        <title>The Global Catalogue of Microorganisms (GCM) 10K type strain sequencing project: providing services to taxonomists for standard genome sequencing and annotation.</title>
        <authorList>
            <consortium name="The Broad Institute Genomics Platform"/>
            <consortium name="The Broad Institute Genome Sequencing Center for Infectious Disease"/>
            <person name="Wu L."/>
            <person name="Ma J."/>
        </authorList>
    </citation>
    <scope>NUCLEOTIDE SEQUENCE [LARGE SCALE GENOMIC DNA]</scope>
    <source>
        <strain evidence="2 3">JCM 16014</strain>
    </source>
</reference>
<dbReference type="EMBL" id="BAAAQN010000051">
    <property type="protein sequence ID" value="GAA2051194.1"/>
    <property type="molecule type" value="Genomic_DNA"/>
</dbReference>
<dbReference type="InterPro" id="IPR007253">
    <property type="entry name" value="Cell_wall-bd_2"/>
</dbReference>
<feature type="chain" id="PRO_5046845010" description="Cell wall-binding repeat-containing protein" evidence="1">
    <location>
        <begin position="26"/>
        <end position="639"/>
    </location>
</feature>
<protein>
    <recommendedName>
        <fullName evidence="4">Cell wall-binding repeat-containing protein</fullName>
    </recommendedName>
</protein>
<evidence type="ECO:0000256" key="1">
    <source>
        <dbReference type="SAM" id="SignalP"/>
    </source>
</evidence>
<dbReference type="Pfam" id="PF04122">
    <property type="entry name" value="CW_binding_2"/>
    <property type="match status" value="3"/>
</dbReference>
<dbReference type="PANTHER" id="PTHR30032:SF8">
    <property type="entry name" value="GERMINATION-SPECIFIC N-ACETYLMURAMOYL-L-ALANINE AMIDASE"/>
    <property type="match status" value="1"/>
</dbReference>
<evidence type="ECO:0000313" key="2">
    <source>
        <dbReference type="EMBL" id="GAA2051194.1"/>
    </source>
</evidence>
<dbReference type="Proteomes" id="UP001500751">
    <property type="component" value="Unassembled WGS sequence"/>
</dbReference>
<dbReference type="SUPFAM" id="SSF82171">
    <property type="entry name" value="DPP6 N-terminal domain-like"/>
    <property type="match status" value="1"/>
</dbReference>
<dbReference type="InterPro" id="IPR051922">
    <property type="entry name" value="Bact_Sporulation_Assoc"/>
</dbReference>
<evidence type="ECO:0000313" key="3">
    <source>
        <dbReference type="Proteomes" id="UP001500751"/>
    </source>
</evidence>
<gene>
    <name evidence="2" type="ORF">GCM10009839_67560</name>
</gene>
<sequence>MAHLNPRKPLALTAVLAASVGAVLAGPATAGATSYGNAGSPVTITANGALNVVGGPKITLPAGAHDVSWSGQAGRFAFIGADNGIYTLDYSGENLVKVAQGTNPSHTVWDISSLKVYWTEGTGTAARIVGAAGSGAQDGVQELIRTAPAGLGQSNADVAADYNVSVVFQTTDAAGHTGVSVAWWTTQGHQVVTEIVAPGDAQAGGSAPTISPDGKTVVFVRADADGAKQLFAATKTGDAAWGAATQLTTSAGDKTGPIFESDNATVAYQTSNGTYQIGAAGGTETRISDLVGGLAVRTDSRAFVHRLGGSDRFETATKVSQMAFRNKGDAADHRGQAKAVVLTRSDQFADALGGAALASHLDAPLLLTEPASLNGWSRQEIQRVLPAGGTVYVLGGDKAITPNVVKQLTGLGYKVQRIGGADRFATAVDMAGVYAPNADQVLVATGMNFPDALSAGAAAANFSNMAVVLTDDAKMPEATYQYLVAKSRNDSLDYLGAVGGQAAKALRTVSNGQFDDMHGADRYATSYSVASHLWSGFTAVGIATGANWPDSLAGGALMGLTGGPLVLVDPAIGLTLQEYKLFDANRGSDNFGYVFGGDAALPSRIDNQLAAAIDTATGSSHDTGFKTQARLSTPSLSIH</sequence>
<feature type="signal peptide" evidence="1">
    <location>
        <begin position="1"/>
        <end position="25"/>
    </location>
</feature>
<dbReference type="PANTHER" id="PTHR30032">
    <property type="entry name" value="N-ACETYLMURAMOYL-L-ALANINE AMIDASE-RELATED"/>
    <property type="match status" value="1"/>
</dbReference>
<organism evidence="2 3">
    <name type="scientific">Catenulispora yoronensis</name>
    <dbReference type="NCBI Taxonomy" id="450799"/>
    <lineage>
        <taxon>Bacteria</taxon>
        <taxon>Bacillati</taxon>
        <taxon>Actinomycetota</taxon>
        <taxon>Actinomycetes</taxon>
        <taxon>Catenulisporales</taxon>
        <taxon>Catenulisporaceae</taxon>
        <taxon>Catenulispora</taxon>
    </lineage>
</organism>
<keyword evidence="3" id="KW-1185">Reference proteome</keyword>
<name>A0ABN2V5C5_9ACTN</name>
<dbReference type="Gene3D" id="3.40.50.12090">
    <property type="match status" value="1"/>
</dbReference>
<comment type="caution">
    <text evidence="2">The sequence shown here is derived from an EMBL/GenBank/DDBJ whole genome shotgun (WGS) entry which is preliminary data.</text>
</comment>
<dbReference type="RefSeq" id="WP_344669757.1">
    <property type="nucleotide sequence ID" value="NZ_BAAAQN010000051.1"/>
</dbReference>
<keyword evidence="1" id="KW-0732">Signal</keyword>
<accession>A0ABN2V5C5</accession>